<dbReference type="PATRIC" id="fig|54398.3.peg.426"/>
<feature type="region of interest" description="Disordered" evidence="2">
    <location>
        <begin position="142"/>
        <end position="162"/>
    </location>
</feature>
<feature type="compositionally biased region" description="Polar residues" evidence="2">
    <location>
        <begin position="142"/>
        <end position="157"/>
    </location>
</feature>
<keyword evidence="1" id="KW-0560">Oxidoreductase</keyword>
<dbReference type="Pfam" id="PF02775">
    <property type="entry name" value="TPP_enzyme_C"/>
    <property type="match status" value="1"/>
</dbReference>
<organism evidence="5 8">
    <name type="scientific">endosymbiont of Ridgeia piscesae</name>
    <dbReference type="NCBI Taxonomy" id="54398"/>
    <lineage>
        <taxon>Bacteria</taxon>
        <taxon>Pseudomonadati</taxon>
        <taxon>Pseudomonadota</taxon>
        <taxon>Gammaproteobacteria</taxon>
        <taxon>sulfur-oxidizing symbionts</taxon>
    </lineage>
</organism>
<accession>A0A0T5YU17</accession>
<evidence type="ECO:0000256" key="2">
    <source>
        <dbReference type="SAM" id="MobiDB-lite"/>
    </source>
</evidence>
<dbReference type="GO" id="GO:0016625">
    <property type="term" value="F:oxidoreductase activity, acting on the aldehyde or oxo group of donors, iron-sulfur protein as acceptor"/>
    <property type="evidence" value="ECO:0007669"/>
    <property type="project" value="UniProtKB-ARBA"/>
</dbReference>
<dbReference type="Pfam" id="PF12367">
    <property type="entry name" value="PFO_beta_C"/>
    <property type="match status" value="1"/>
</dbReference>
<gene>
    <name evidence="5" type="ORF">Ga0074115_102184</name>
    <name evidence="6" type="ORF">Ga0076813_169111</name>
</gene>
<proteinExistence type="predicted"/>
<protein>
    <submittedName>
        <fullName evidence="6">2-oxoglutarate ferredoxin oxidoreductase subunit beta</fullName>
    </submittedName>
    <submittedName>
        <fullName evidence="5">Pyruvate:ferredoxin oxidoreductase or related 2-oxoacid:ferredoxin oxidoreductase, beta subunit</fullName>
    </submittedName>
</protein>
<reference evidence="7 8" key="1">
    <citation type="submission" date="2015-11" db="EMBL/GenBank/DDBJ databases">
        <title>The genome of Candidatus Endoriftia persephone in Ridgeia piscesae and population structure of the North Eastern Pacific vestimentiferan symbionts.</title>
        <authorList>
            <person name="Perez M."/>
            <person name="Juniper K.S."/>
        </authorList>
    </citation>
    <scope>NUCLEOTIDE SEQUENCE [LARGE SCALE GENOMIC DNA]</scope>
    <source>
        <strain evidence="6">Ind10</strain>
        <strain evidence="5">Ind11</strain>
    </source>
</reference>
<dbReference type="EMBL" id="LMXI01000003">
    <property type="protein sequence ID" value="KRT60280.1"/>
    <property type="molecule type" value="Genomic_DNA"/>
</dbReference>
<dbReference type="Gene3D" id="3.40.50.970">
    <property type="match status" value="1"/>
</dbReference>
<sequence length="317" mass="35104">MFGLKADWSLEVFERYFTLGDYAGGEARWCPGCGDFAVLNATHRVLRDAQMPPEKSVFVSGIGCSSRMPHYVGTYGFHGLHGRALPIANGVKSRRPDLDVWVATGDGDCFSIGAGPWIHAMRLNMDMVVLIFDNGIYGLTKKQTSPTTPTGMKTNTHPRGALLPPLNPLTTTLSISNVSFVAQVPDWNPPMLYETIKAAHQHRGTSFVRILQRCPVFSEDFCKPMQENPEQMLLLTHENGIPMDDSVLRVFKETQEHDPSDWLGAMALAHDTTRIPLGLLYRNPDAVVYEDLSAQGLEKTNEEKLAAIDKAIDAFSI</sequence>
<dbReference type="InterPro" id="IPR029061">
    <property type="entry name" value="THDP-binding"/>
</dbReference>
<dbReference type="RefSeq" id="WP_057955767.1">
    <property type="nucleotide sequence ID" value="NZ_KQ556891.1"/>
</dbReference>
<dbReference type="Proteomes" id="UP000051634">
    <property type="component" value="Unassembled WGS sequence"/>
</dbReference>
<evidence type="ECO:0000313" key="5">
    <source>
        <dbReference type="EMBL" id="KRT54082.1"/>
    </source>
</evidence>
<evidence type="ECO:0000313" key="6">
    <source>
        <dbReference type="EMBL" id="KRT60280.1"/>
    </source>
</evidence>
<dbReference type="AlphaFoldDB" id="A0A0T5YU17"/>
<dbReference type="SUPFAM" id="SSF52518">
    <property type="entry name" value="Thiamin diphosphate-binding fold (THDP-binding)"/>
    <property type="match status" value="1"/>
</dbReference>
<dbReference type="GO" id="GO:0045333">
    <property type="term" value="P:cellular respiration"/>
    <property type="evidence" value="ECO:0007669"/>
    <property type="project" value="UniProtKB-ARBA"/>
</dbReference>
<dbReference type="InterPro" id="IPR032686">
    <property type="entry name" value="PFO_beta_C"/>
</dbReference>
<keyword evidence="5" id="KW-0670">Pyruvate</keyword>
<dbReference type="CDD" id="cd03375">
    <property type="entry name" value="TPP_OGFOR"/>
    <property type="match status" value="1"/>
</dbReference>
<dbReference type="PANTHER" id="PTHR48084">
    <property type="entry name" value="2-OXOGLUTARATE OXIDOREDUCTASE SUBUNIT KORB-RELATED"/>
    <property type="match status" value="1"/>
</dbReference>
<dbReference type="GO" id="GO:0044281">
    <property type="term" value="P:small molecule metabolic process"/>
    <property type="evidence" value="ECO:0007669"/>
    <property type="project" value="UniProtKB-ARBA"/>
</dbReference>
<name>A0A0T5YU17_9GAMM</name>
<keyword evidence="8" id="KW-1185">Reference proteome</keyword>
<dbReference type="OrthoDB" id="9775140at2"/>
<dbReference type="Proteomes" id="UP000051276">
    <property type="component" value="Unassembled WGS sequence"/>
</dbReference>
<evidence type="ECO:0000313" key="7">
    <source>
        <dbReference type="Proteomes" id="UP000051276"/>
    </source>
</evidence>
<evidence type="ECO:0000313" key="8">
    <source>
        <dbReference type="Proteomes" id="UP000051634"/>
    </source>
</evidence>
<dbReference type="InterPro" id="IPR051457">
    <property type="entry name" value="2-oxoacid:Fd_oxidoreductase"/>
</dbReference>
<comment type="caution">
    <text evidence="5">The sequence shown here is derived from an EMBL/GenBank/DDBJ whole genome shotgun (WGS) entry which is preliminary data.</text>
</comment>
<dbReference type="EMBL" id="LDXT01000094">
    <property type="protein sequence ID" value="KRT54082.1"/>
    <property type="molecule type" value="Genomic_DNA"/>
</dbReference>
<dbReference type="PANTHER" id="PTHR48084:SF4">
    <property type="entry name" value="2-OXOGLUTARATE OXIDOREDUCTASE SUBUNIT KORB"/>
    <property type="match status" value="1"/>
</dbReference>
<evidence type="ECO:0000259" key="4">
    <source>
        <dbReference type="Pfam" id="PF12367"/>
    </source>
</evidence>
<dbReference type="InterPro" id="IPR011766">
    <property type="entry name" value="TPP_enzyme_TPP-bd"/>
</dbReference>
<feature type="domain" description="Pyruvate ferredoxin oxidoreductase beta subunit C-terminal" evidence="4">
    <location>
        <begin position="254"/>
        <end position="292"/>
    </location>
</feature>
<evidence type="ECO:0000256" key="1">
    <source>
        <dbReference type="ARBA" id="ARBA00023002"/>
    </source>
</evidence>
<dbReference type="GO" id="GO:0030976">
    <property type="term" value="F:thiamine pyrophosphate binding"/>
    <property type="evidence" value="ECO:0007669"/>
    <property type="project" value="InterPro"/>
</dbReference>
<feature type="domain" description="Thiamine pyrophosphate enzyme TPP-binding" evidence="3">
    <location>
        <begin position="62"/>
        <end position="209"/>
    </location>
</feature>
<evidence type="ECO:0000259" key="3">
    <source>
        <dbReference type="Pfam" id="PF02775"/>
    </source>
</evidence>
<dbReference type="STRING" id="54398.Ga0074115_102184"/>